<comment type="caution">
    <text evidence="2">The sequence shown here is derived from an EMBL/GenBank/DDBJ whole genome shotgun (WGS) entry which is preliminary data.</text>
</comment>
<evidence type="ECO:0000313" key="3">
    <source>
        <dbReference type="Proteomes" id="UP000607559"/>
    </source>
</evidence>
<accession>A0A8J2U9S9</accession>
<keyword evidence="3" id="KW-1185">Reference proteome</keyword>
<reference evidence="2" key="2">
    <citation type="submission" date="2020-09" db="EMBL/GenBank/DDBJ databases">
        <authorList>
            <person name="Sun Q."/>
            <person name="Zhou Y."/>
        </authorList>
    </citation>
    <scope>NUCLEOTIDE SEQUENCE</scope>
    <source>
        <strain evidence="2">CGMCC 1.15448</strain>
    </source>
</reference>
<organism evidence="2 3">
    <name type="scientific">Puia dinghuensis</name>
    <dbReference type="NCBI Taxonomy" id="1792502"/>
    <lineage>
        <taxon>Bacteria</taxon>
        <taxon>Pseudomonadati</taxon>
        <taxon>Bacteroidota</taxon>
        <taxon>Chitinophagia</taxon>
        <taxon>Chitinophagales</taxon>
        <taxon>Chitinophagaceae</taxon>
        <taxon>Puia</taxon>
    </lineage>
</organism>
<reference evidence="2" key="1">
    <citation type="journal article" date="2014" name="Int. J. Syst. Evol. Microbiol.">
        <title>Complete genome sequence of Corynebacterium casei LMG S-19264T (=DSM 44701T), isolated from a smear-ripened cheese.</title>
        <authorList>
            <consortium name="US DOE Joint Genome Institute (JGI-PGF)"/>
            <person name="Walter F."/>
            <person name="Albersmeier A."/>
            <person name="Kalinowski J."/>
            <person name="Ruckert C."/>
        </authorList>
    </citation>
    <scope>NUCLEOTIDE SEQUENCE</scope>
    <source>
        <strain evidence="2">CGMCC 1.15448</strain>
    </source>
</reference>
<proteinExistence type="predicted"/>
<gene>
    <name evidence="2" type="ORF">GCM10011511_09200</name>
</gene>
<dbReference type="EMBL" id="BMJC01000001">
    <property type="protein sequence ID" value="GGA88176.1"/>
    <property type="molecule type" value="Genomic_DNA"/>
</dbReference>
<evidence type="ECO:0000256" key="1">
    <source>
        <dbReference type="SAM" id="SignalP"/>
    </source>
</evidence>
<feature type="chain" id="PRO_5035167946" evidence="1">
    <location>
        <begin position="24"/>
        <end position="306"/>
    </location>
</feature>
<feature type="signal peptide" evidence="1">
    <location>
        <begin position="1"/>
        <end position="23"/>
    </location>
</feature>
<dbReference type="Pfam" id="PF10043">
    <property type="entry name" value="DUF2279"/>
    <property type="match status" value="1"/>
</dbReference>
<protein>
    <submittedName>
        <fullName evidence="2">DUF2279 domain-containing protein</fullName>
    </submittedName>
</protein>
<keyword evidence="1" id="KW-0732">Signal</keyword>
<sequence>MELKRCFGLMAVLLAQSLSSLQAQDFFKPAPHYDPGRVNGTIIVESAIGTLATIGLNYLWYKKFAHSKFHYFNDNNEWLQVDKVGHAATAYNIAAIQSDVLHWGGVRSGTSALIGTATALSFMTMIEIMDGHSTGWGFSKGDMLANIAGCVLFEGQQLLWGEQRISLKFSYHGTIFPRYHPAELGSNLPQRMLKDYNGQSYWLSFNIASFLPASANFPRWLNLSAGYGAEGMIGGASNPTEIDGKPIPYFRRYRQFYFSFDTDAWRIDGLSPLATTLLKVNRTIKTPAPALEWNEVQGLRFHPIYY</sequence>
<dbReference type="InterPro" id="IPR018736">
    <property type="entry name" value="DUF2279_periplasmic_lipo"/>
</dbReference>
<dbReference type="Proteomes" id="UP000607559">
    <property type="component" value="Unassembled WGS sequence"/>
</dbReference>
<dbReference type="RefSeq" id="WP_229688770.1">
    <property type="nucleotide sequence ID" value="NZ_BMJC01000001.1"/>
</dbReference>
<name>A0A8J2U9S9_9BACT</name>
<dbReference type="AlphaFoldDB" id="A0A8J2U9S9"/>
<evidence type="ECO:0000313" key="2">
    <source>
        <dbReference type="EMBL" id="GGA88176.1"/>
    </source>
</evidence>